<reference evidence="7" key="1">
    <citation type="submission" date="2023-03" db="EMBL/GenBank/DDBJ databases">
        <authorList>
            <person name="Steffen K."/>
            <person name="Cardenas P."/>
        </authorList>
    </citation>
    <scope>NUCLEOTIDE SEQUENCE</scope>
</reference>
<dbReference type="Proteomes" id="UP001174909">
    <property type="component" value="Unassembled WGS sequence"/>
</dbReference>
<feature type="binding site" evidence="3">
    <location>
        <position position="93"/>
    </location>
    <ligand>
        <name>Cu cation</name>
        <dbReference type="ChEBI" id="CHEBI:23378"/>
    </ligand>
</feature>
<dbReference type="PANTHER" id="PTHR12151">
    <property type="entry name" value="ELECTRON TRANSPORT PROTIN SCO1/SENC FAMILY MEMBER"/>
    <property type="match status" value="1"/>
</dbReference>
<evidence type="ECO:0000313" key="8">
    <source>
        <dbReference type="Proteomes" id="UP001174909"/>
    </source>
</evidence>
<gene>
    <name evidence="7" type="ORF">GBAR_LOCUS25146</name>
</gene>
<evidence type="ECO:0000256" key="4">
    <source>
        <dbReference type="PIRSR" id="PIRSR603782-2"/>
    </source>
</evidence>
<keyword evidence="8" id="KW-1185">Reference proteome</keyword>
<keyword evidence="3" id="KW-0479">Metal-binding</keyword>
<comment type="similarity">
    <text evidence="1">Belongs to the SCO1/2 family.</text>
</comment>
<evidence type="ECO:0000259" key="6">
    <source>
        <dbReference type="PROSITE" id="PS51352"/>
    </source>
</evidence>
<keyword evidence="5" id="KW-1133">Transmembrane helix</keyword>
<feature type="binding site" evidence="3">
    <location>
        <position position="97"/>
    </location>
    <ligand>
        <name>Cu cation</name>
        <dbReference type="ChEBI" id="CHEBI:23378"/>
    </ligand>
</feature>
<dbReference type="AlphaFoldDB" id="A0AA35TCW7"/>
<evidence type="ECO:0000256" key="1">
    <source>
        <dbReference type="ARBA" id="ARBA00010996"/>
    </source>
</evidence>
<keyword evidence="5" id="KW-0812">Transmembrane</keyword>
<dbReference type="GO" id="GO:0046872">
    <property type="term" value="F:metal ion binding"/>
    <property type="evidence" value="ECO:0007669"/>
    <property type="project" value="UniProtKB-KW"/>
</dbReference>
<organism evidence="7 8">
    <name type="scientific">Geodia barretti</name>
    <name type="common">Barrett's horny sponge</name>
    <dbReference type="NCBI Taxonomy" id="519541"/>
    <lineage>
        <taxon>Eukaryota</taxon>
        <taxon>Metazoa</taxon>
        <taxon>Porifera</taxon>
        <taxon>Demospongiae</taxon>
        <taxon>Heteroscleromorpha</taxon>
        <taxon>Tetractinellida</taxon>
        <taxon>Astrophorina</taxon>
        <taxon>Geodiidae</taxon>
        <taxon>Geodia</taxon>
    </lineage>
</organism>
<comment type="caution">
    <text evidence="7">The sequence shown here is derived from an EMBL/GenBank/DDBJ whole genome shotgun (WGS) entry which is preliminary data.</text>
</comment>
<feature type="disulfide bond" description="Redox-active" evidence="4">
    <location>
        <begin position="93"/>
        <end position="97"/>
    </location>
</feature>
<dbReference type="InterPro" id="IPR013766">
    <property type="entry name" value="Thioredoxin_domain"/>
</dbReference>
<feature type="domain" description="Thioredoxin" evidence="6">
    <location>
        <begin position="55"/>
        <end position="215"/>
    </location>
</feature>
<dbReference type="Gene3D" id="3.40.30.10">
    <property type="entry name" value="Glutaredoxin"/>
    <property type="match status" value="1"/>
</dbReference>
<feature type="transmembrane region" description="Helical" evidence="5">
    <location>
        <begin position="23"/>
        <end position="45"/>
    </location>
</feature>
<dbReference type="PANTHER" id="PTHR12151:SF25">
    <property type="entry name" value="LINALOOL DEHYDRATASE_ISOMERASE DOMAIN-CONTAINING PROTEIN"/>
    <property type="match status" value="1"/>
</dbReference>
<dbReference type="CDD" id="cd02968">
    <property type="entry name" value="SCO"/>
    <property type="match status" value="1"/>
</dbReference>
<dbReference type="EMBL" id="CASHTH010003475">
    <property type="protein sequence ID" value="CAI8045454.1"/>
    <property type="molecule type" value="Genomic_DNA"/>
</dbReference>
<feature type="binding site" evidence="3">
    <location>
        <position position="178"/>
    </location>
    <ligand>
        <name>Cu cation</name>
        <dbReference type="ChEBI" id="CHEBI:23378"/>
    </ligand>
</feature>
<evidence type="ECO:0000256" key="2">
    <source>
        <dbReference type="ARBA" id="ARBA00023008"/>
    </source>
</evidence>
<evidence type="ECO:0000313" key="7">
    <source>
        <dbReference type="EMBL" id="CAI8045454.1"/>
    </source>
</evidence>
<evidence type="ECO:0000256" key="5">
    <source>
        <dbReference type="SAM" id="Phobius"/>
    </source>
</evidence>
<name>A0AA35TCW7_GEOBA</name>
<dbReference type="Pfam" id="PF02630">
    <property type="entry name" value="SCO1-SenC"/>
    <property type="match status" value="1"/>
</dbReference>
<keyword evidence="5" id="KW-0472">Membrane</keyword>
<keyword evidence="4" id="KW-1015">Disulfide bond</keyword>
<dbReference type="InterPro" id="IPR036249">
    <property type="entry name" value="Thioredoxin-like_sf"/>
</dbReference>
<evidence type="ECO:0000256" key="3">
    <source>
        <dbReference type="PIRSR" id="PIRSR603782-1"/>
    </source>
</evidence>
<proteinExistence type="inferred from homology"/>
<dbReference type="SUPFAM" id="SSF52833">
    <property type="entry name" value="Thioredoxin-like"/>
    <property type="match status" value="1"/>
</dbReference>
<sequence>MVLDMETQIGNANKIKRRLDKSALIWVVLGIIIIGIASVNLWSVFDTKSEVPVSKSAAVSVPDFSLTTQQGEPLTLSDMKGKIWVADFIFTNCPTICPAMTQEMARLQSEFVADPVYFVSFSVDPERDTSNVLSRYATAYGADERRWHFLTGDKTHIYQLAEEGFSLAAGHNGTEILHSTRFVLITPDGNVYGHYDSRSKPALLRLRRDVNTLLEK</sequence>
<dbReference type="InterPro" id="IPR003782">
    <property type="entry name" value="SCO1/SenC"/>
</dbReference>
<accession>A0AA35TCW7</accession>
<protein>
    <submittedName>
        <fullName evidence="7">SCO1 protein homolog</fullName>
    </submittedName>
</protein>
<dbReference type="PROSITE" id="PS51352">
    <property type="entry name" value="THIOREDOXIN_2"/>
    <property type="match status" value="1"/>
</dbReference>
<keyword evidence="2 3" id="KW-0186">Copper</keyword>